<dbReference type="HOGENOM" id="CLU_574199_0_0_1"/>
<evidence type="ECO:0000256" key="1">
    <source>
        <dbReference type="SAM" id="MobiDB-lite"/>
    </source>
</evidence>
<dbReference type="Proteomes" id="UP000013827">
    <property type="component" value="Unassembled WGS sequence"/>
</dbReference>
<feature type="compositionally biased region" description="Acidic residues" evidence="1">
    <location>
        <begin position="91"/>
        <end position="107"/>
    </location>
</feature>
<evidence type="ECO:0000313" key="3">
    <source>
        <dbReference type="Proteomes" id="UP000013827"/>
    </source>
</evidence>
<proteinExistence type="predicted"/>
<evidence type="ECO:0008006" key="4">
    <source>
        <dbReference type="Google" id="ProtNLM"/>
    </source>
</evidence>
<evidence type="ECO:0000313" key="2">
    <source>
        <dbReference type="EnsemblProtists" id="EOD14021"/>
    </source>
</evidence>
<name>A0A0D3IRY6_EMIH1</name>
<reference evidence="3" key="1">
    <citation type="journal article" date="2013" name="Nature">
        <title>Pan genome of the phytoplankton Emiliania underpins its global distribution.</title>
        <authorList>
            <person name="Read B.A."/>
            <person name="Kegel J."/>
            <person name="Klute M.J."/>
            <person name="Kuo A."/>
            <person name="Lefebvre S.C."/>
            <person name="Maumus F."/>
            <person name="Mayer C."/>
            <person name="Miller J."/>
            <person name="Monier A."/>
            <person name="Salamov A."/>
            <person name="Young J."/>
            <person name="Aguilar M."/>
            <person name="Claverie J.M."/>
            <person name="Frickenhaus S."/>
            <person name="Gonzalez K."/>
            <person name="Herman E.K."/>
            <person name="Lin Y.C."/>
            <person name="Napier J."/>
            <person name="Ogata H."/>
            <person name="Sarno A.F."/>
            <person name="Shmutz J."/>
            <person name="Schroeder D."/>
            <person name="de Vargas C."/>
            <person name="Verret F."/>
            <person name="von Dassow P."/>
            <person name="Valentin K."/>
            <person name="Van de Peer Y."/>
            <person name="Wheeler G."/>
            <person name="Dacks J.B."/>
            <person name="Delwiche C.F."/>
            <person name="Dyhrman S.T."/>
            <person name="Glockner G."/>
            <person name="John U."/>
            <person name="Richards T."/>
            <person name="Worden A.Z."/>
            <person name="Zhang X."/>
            <person name="Grigoriev I.V."/>
            <person name="Allen A.E."/>
            <person name="Bidle K."/>
            <person name="Borodovsky M."/>
            <person name="Bowler C."/>
            <person name="Brownlee C."/>
            <person name="Cock J.M."/>
            <person name="Elias M."/>
            <person name="Gladyshev V.N."/>
            <person name="Groth M."/>
            <person name="Guda C."/>
            <person name="Hadaegh A."/>
            <person name="Iglesias-Rodriguez M.D."/>
            <person name="Jenkins J."/>
            <person name="Jones B.M."/>
            <person name="Lawson T."/>
            <person name="Leese F."/>
            <person name="Lindquist E."/>
            <person name="Lobanov A."/>
            <person name="Lomsadze A."/>
            <person name="Malik S.B."/>
            <person name="Marsh M.E."/>
            <person name="Mackinder L."/>
            <person name="Mock T."/>
            <person name="Mueller-Roeber B."/>
            <person name="Pagarete A."/>
            <person name="Parker M."/>
            <person name="Probert I."/>
            <person name="Quesneville H."/>
            <person name="Raines C."/>
            <person name="Rensing S.A."/>
            <person name="Riano-Pachon D.M."/>
            <person name="Richier S."/>
            <person name="Rokitta S."/>
            <person name="Shiraiwa Y."/>
            <person name="Soanes D.M."/>
            <person name="van der Giezen M."/>
            <person name="Wahlund T.M."/>
            <person name="Williams B."/>
            <person name="Wilson W."/>
            <person name="Wolfe G."/>
            <person name="Wurch L.L."/>
        </authorList>
    </citation>
    <scope>NUCLEOTIDE SEQUENCE</scope>
</reference>
<dbReference type="EnsemblProtists" id="EOD14021">
    <property type="protein sequence ID" value="EOD14021"/>
    <property type="gene ID" value="EMIHUDRAFT_119655"/>
</dbReference>
<dbReference type="PaxDb" id="2903-EOD14021"/>
<sequence length="476" mass="51023">MISVGWQEPTAHLSYSNPKQPDVAAANIGKGHRRLGADLKLTSSLSSKGKDGALGWKGAYVRFGNTEPGLLNLVKGRGKYSPSGATAAVVAEEEEEEEAAEAEEAGAEEGTSAGSARLPPSVASRTYLYAFVVASAPELLAHFIHHYRELGIDFAARSRLIVDPARGDEATAALARREAASFALLREAGVPYSNNTQGTWSSKLKSVLVNEYLRALPADALLMYPDLDEFFSLPCGLEAMLPPDARVNLQAKFVDRLAPHWACAPQPRLVGPSGRRPIATSIHAQFPVQCDVAAFLSSSQSSSVSLLDAKRVLVSARDAHGRLVQYRTAHSVTCVTAAGEPDAARAAASKGGRPSACKLSQPLKTAEMPRIAHFRFSHEGVALLWRKLDRYQRNKRAAAEEPRDGGRRKDDGTALKLSGRFATHVKGYAEQCKLFSASGEGDVRPSPASDGFWFSNSSIAGIRATCRRETAGLAQC</sequence>
<dbReference type="AlphaFoldDB" id="A0A0D3IRY6"/>
<feature type="region of interest" description="Disordered" evidence="1">
    <location>
        <begin position="85"/>
        <end position="117"/>
    </location>
</feature>
<keyword evidence="3" id="KW-1185">Reference proteome</keyword>
<dbReference type="KEGG" id="ehx:EMIHUDRAFT_119655"/>
<protein>
    <recommendedName>
        <fullName evidence="4">Glycosyltransferase family 92 protein</fullName>
    </recommendedName>
</protein>
<dbReference type="RefSeq" id="XP_005766450.1">
    <property type="nucleotide sequence ID" value="XM_005766393.1"/>
</dbReference>
<reference evidence="2" key="2">
    <citation type="submission" date="2024-10" db="UniProtKB">
        <authorList>
            <consortium name="EnsemblProtists"/>
        </authorList>
    </citation>
    <scope>IDENTIFICATION</scope>
</reference>
<organism evidence="2 3">
    <name type="scientific">Emiliania huxleyi (strain CCMP1516)</name>
    <dbReference type="NCBI Taxonomy" id="280463"/>
    <lineage>
        <taxon>Eukaryota</taxon>
        <taxon>Haptista</taxon>
        <taxon>Haptophyta</taxon>
        <taxon>Prymnesiophyceae</taxon>
        <taxon>Isochrysidales</taxon>
        <taxon>Noelaerhabdaceae</taxon>
        <taxon>Emiliania</taxon>
    </lineage>
</organism>
<accession>A0A0D3IRY6</accession>
<dbReference type="GeneID" id="17260166"/>